<keyword evidence="12" id="KW-1185">Reference proteome</keyword>
<dbReference type="GO" id="GO:0006457">
    <property type="term" value="P:protein folding"/>
    <property type="evidence" value="ECO:0007669"/>
    <property type="project" value="InterPro"/>
</dbReference>
<dbReference type="AlphaFoldDB" id="Q7M8J1"/>
<evidence type="ECO:0000256" key="6">
    <source>
        <dbReference type="ARBA" id="ARBA00023110"/>
    </source>
</evidence>
<protein>
    <recommendedName>
        <fullName evidence="9">Peptidyl-prolyl cis-trans isomerase</fullName>
        <shortName evidence="9">PPIase</shortName>
        <ecNumber evidence="9">5.2.1.8</ecNumber>
    </recommendedName>
</protein>
<dbReference type="EC" id="5.2.1.8" evidence="9"/>
<dbReference type="PROSITE" id="PS50072">
    <property type="entry name" value="CSA_PPIASE_2"/>
    <property type="match status" value="1"/>
</dbReference>
<dbReference type="HOGENOM" id="CLU_012062_16_3_7"/>
<feature type="binding site" evidence="8">
    <location>
        <begin position="115"/>
        <end position="120"/>
    </location>
    <ligand>
        <name>cyclosporin A</name>
        <dbReference type="ChEBI" id="CHEBI:4031"/>
    </ligand>
</feature>
<dbReference type="STRING" id="273121.WS1634"/>
<evidence type="ECO:0000256" key="2">
    <source>
        <dbReference type="ARBA" id="ARBA00002388"/>
    </source>
</evidence>
<proteinExistence type="inferred from homology"/>
<dbReference type="PIRSF" id="PIRSF001467">
    <property type="entry name" value="Peptidylpro_ismrse"/>
    <property type="match status" value="1"/>
</dbReference>
<keyword evidence="4" id="KW-0853">WD repeat</keyword>
<keyword evidence="6 9" id="KW-0697">Rotamase</keyword>
<feature type="binding site" evidence="8">
    <location>
        <begin position="70"/>
        <end position="81"/>
    </location>
    <ligand>
        <name>cyclosporin A</name>
        <dbReference type="ChEBI" id="CHEBI:4031"/>
    </ligand>
</feature>
<dbReference type="RefSeq" id="WP_011139449.1">
    <property type="nucleotide sequence ID" value="NC_005090.1"/>
</dbReference>
<comment type="similarity">
    <text evidence="3 9">Belongs to the cyclophilin-type PPIase family.</text>
</comment>
<feature type="binding site" evidence="8">
    <location>
        <position position="135"/>
    </location>
    <ligand>
        <name>cyclosporin A</name>
        <dbReference type="ChEBI" id="CHEBI:4031"/>
    </ligand>
</feature>
<dbReference type="PANTHER" id="PTHR45625">
    <property type="entry name" value="PEPTIDYL-PROLYL CIS-TRANS ISOMERASE-RELATED"/>
    <property type="match status" value="1"/>
</dbReference>
<evidence type="ECO:0000256" key="7">
    <source>
        <dbReference type="ARBA" id="ARBA00023235"/>
    </source>
</evidence>
<dbReference type="FunFam" id="2.40.100.10:FF:000003">
    <property type="entry name" value="Peptidylprolyl isomerase domain and WD repeat-containing 1"/>
    <property type="match status" value="1"/>
</dbReference>
<evidence type="ECO:0000259" key="10">
    <source>
        <dbReference type="PROSITE" id="PS50072"/>
    </source>
</evidence>
<evidence type="ECO:0000313" key="12">
    <source>
        <dbReference type="Proteomes" id="UP000000422"/>
    </source>
</evidence>
<dbReference type="Proteomes" id="UP000000422">
    <property type="component" value="Chromosome"/>
</dbReference>
<dbReference type="InterPro" id="IPR024936">
    <property type="entry name" value="Cyclophilin-type_PPIase"/>
</dbReference>
<evidence type="ECO:0000256" key="3">
    <source>
        <dbReference type="ARBA" id="ARBA00007365"/>
    </source>
</evidence>
<dbReference type="KEGG" id="wsu:WS1634"/>
<dbReference type="SUPFAM" id="SSF50891">
    <property type="entry name" value="Cyclophilin-like"/>
    <property type="match status" value="1"/>
</dbReference>
<name>Q7M8J1_WOLSU</name>
<dbReference type="InterPro" id="IPR029000">
    <property type="entry name" value="Cyclophilin-like_dom_sf"/>
</dbReference>
<feature type="binding site" evidence="8">
    <location>
        <position position="141"/>
    </location>
    <ligand>
        <name>cyclosporin A</name>
        <dbReference type="ChEBI" id="CHEBI:4031"/>
    </ligand>
</feature>
<dbReference type="PANTHER" id="PTHR45625:SF4">
    <property type="entry name" value="PEPTIDYLPROLYL ISOMERASE DOMAIN AND WD REPEAT-CONTAINING PROTEIN 1"/>
    <property type="match status" value="1"/>
</dbReference>
<feature type="binding site" evidence="8">
    <location>
        <begin position="86"/>
        <end position="87"/>
    </location>
    <ligand>
        <name>cyclosporin A</name>
        <dbReference type="ChEBI" id="CHEBI:4031"/>
    </ligand>
</feature>
<reference evidence="11 12" key="1">
    <citation type="journal article" date="2003" name="Proc. Natl. Acad. Sci. U.S.A.">
        <title>Complete genome sequence and analysis of Wolinella succinogenes.</title>
        <authorList>
            <person name="Baar C."/>
            <person name="Eppinger M."/>
            <person name="Raddatz G."/>
            <person name="Simon JM."/>
            <person name="Lanz C."/>
            <person name="Klimmek O."/>
            <person name="Nandakumar R."/>
            <person name="Gross R."/>
            <person name="Rosinus A."/>
            <person name="Keller H."/>
            <person name="Jagtap P."/>
            <person name="Linke B."/>
            <person name="Meyer F."/>
            <person name="Lederer H."/>
            <person name="Schuster S.C."/>
        </authorList>
    </citation>
    <scope>NUCLEOTIDE SEQUENCE [LARGE SCALE GENOMIC DNA]</scope>
    <source>
        <strain evidence="12">ATCC 29543 / DSM 1740 / CCUG 13145 / JCM 31913 / LMG 7466 / NCTC 11488 / FDC 602W</strain>
    </source>
</reference>
<feature type="domain" description="PPIase cyclophilin-type" evidence="10">
    <location>
        <begin position="26"/>
        <end position="180"/>
    </location>
</feature>
<comment type="catalytic activity">
    <reaction evidence="1 9">
        <text>[protein]-peptidylproline (omega=180) = [protein]-peptidylproline (omega=0)</text>
        <dbReference type="Rhea" id="RHEA:16237"/>
        <dbReference type="Rhea" id="RHEA-COMP:10747"/>
        <dbReference type="Rhea" id="RHEA-COMP:10748"/>
        <dbReference type="ChEBI" id="CHEBI:83833"/>
        <dbReference type="ChEBI" id="CHEBI:83834"/>
        <dbReference type="EC" id="5.2.1.8"/>
    </reaction>
</comment>
<feature type="binding site" evidence="8">
    <location>
        <begin position="125"/>
        <end position="129"/>
    </location>
    <ligand>
        <name>cyclosporin A</name>
        <dbReference type="ChEBI" id="CHEBI:4031"/>
    </ligand>
</feature>
<dbReference type="InterPro" id="IPR002130">
    <property type="entry name" value="Cyclophilin-type_PPIase_dom"/>
</dbReference>
<dbReference type="EMBL" id="BX571661">
    <property type="protein sequence ID" value="CAE10665.1"/>
    <property type="molecule type" value="Genomic_DNA"/>
</dbReference>
<evidence type="ECO:0000256" key="5">
    <source>
        <dbReference type="ARBA" id="ARBA00022737"/>
    </source>
</evidence>
<comment type="function">
    <text evidence="2 9">PPIases accelerate the folding of proteins. It catalyzes the cis-trans isomerization of proline imidic peptide bonds in oligopeptides.</text>
</comment>
<evidence type="ECO:0000256" key="4">
    <source>
        <dbReference type="ARBA" id="ARBA00022574"/>
    </source>
</evidence>
<gene>
    <name evidence="11" type="ordered locus">WS1634</name>
</gene>
<dbReference type="PROSITE" id="PS00170">
    <property type="entry name" value="CSA_PPIASE_1"/>
    <property type="match status" value="1"/>
</dbReference>
<dbReference type="eggNOG" id="COG0652">
    <property type="taxonomic scope" value="Bacteria"/>
</dbReference>
<evidence type="ECO:0000256" key="8">
    <source>
        <dbReference type="PIRSR" id="PIRSR001467-1"/>
    </source>
</evidence>
<dbReference type="PRINTS" id="PR00153">
    <property type="entry name" value="CSAPPISMRASE"/>
</dbReference>
<dbReference type="Pfam" id="PF00160">
    <property type="entry name" value="Pro_isomerase"/>
    <property type="match status" value="1"/>
</dbReference>
<dbReference type="Gene3D" id="2.40.100.10">
    <property type="entry name" value="Cyclophilin-like"/>
    <property type="match status" value="1"/>
</dbReference>
<evidence type="ECO:0000256" key="9">
    <source>
        <dbReference type="RuleBase" id="RU363019"/>
    </source>
</evidence>
<keyword evidence="7 9" id="KW-0413">Isomerase</keyword>
<evidence type="ECO:0000313" key="11">
    <source>
        <dbReference type="EMBL" id="CAE10665.1"/>
    </source>
</evidence>
<evidence type="ECO:0000256" key="1">
    <source>
        <dbReference type="ARBA" id="ARBA00000971"/>
    </source>
</evidence>
<sequence>MRASTPSLFKLFLGFMLLPAWLWSAESPVVVLETTSGTIELTLFPKAAPKAVENFTTHVKNGYYDGLIFHRVIKRFMLQGGDPTGTGTGGESIWGKPFEDEIALGYAFDREGLLAMANSGPNSNGSQFFITTARTPWLNGKHTIFGEVSKGFDVVRRIEYTETDRSDRPKKEQKILKAYLK</sequence>
<dbReference type="InterPro" id="IPR044666">
    <property type="entry name" value="Cyclophilin_A-like"/>
</dbReference>
<organism evidence="12">
    <name type="scientific">Wolinella succinogenes (strain ATCC 29543 / DSM 1740 / CCUG 13145 / JCM 31913 / LMG 7466 / NCTC 11488 / FDC 602W)</name>
    <name type="common">Vibrio succinogenes</name>
    <dbReference type="NCBI Taxonomy" id="273121"/>
    <lineage>
        <taxon>Bacteria</taxon>
        <taxon>Pseudomonadati</taxon>
        <taxon>Campylobacterota</taxon>
        <taxon>Epsilonproteobacteria</taxon>
        <taxon>Campylobacterales</taxon>
        <taxon>Helicobacteraceae</taxon>
        <taxon>Wolinella</taxon>
    </lineage>
</organism>
<keyword evidence="5" id="KW-0677">Repeat</keyword>
<dbReference type="InterPro" id="IPR020892">
    <property type="entry name" value="Cyclophilin-type_PPIase_CS"/>
</dbReference>
<accession>Q7M8J1</accession>
<dbReference type="GO" id="GO:0003755">
    <property type="term" value="F:peptidyl-prolyl cis-trans isomerase activity"/>
    <property type="evidence" value="ECO:0007669"/>
    <property type="project" value="UniProtKB-UniRule"/>
</dbReference>